<dbReference type="PROSITE" id="PS00107">
    <property type="entry name" value="PROTEIN_KINASE_ATP"/>
    <property type="match status" value="1"/>
</dbReference>
<feature type="region of interest" description="Disordered" evidence="6">
    <location>
        <begin position="333"/>
        <end position="352"/>
    </location>
</feature>
<evidence type="ECO:0000313" key="10">
    <source>
        <dbReference type="Proteomes" id="UP000198372"/>
    </source>
</evidence>
<evidence type="ECO:0000259" key="8">
    <source>
        <dbReference type="PROSITE" id="PS50081"/>
    </source>
</evidence>
<keyword evidence="2 5" id="KW-0547">Nucleotide-binding</keyword>
<dbReference type="Pfam" id="PF00069">
    <property type="entry name" value="Pkinase"/>
    <property type="match status" value="1"/>
</dbReference>
<dbReference type="PANTHER" id="PTHR44329">
    <property type="entry name" value="SERINE/THREONINE-PROTEIN KINASE TNNI3K-RELATED"/>
    <property type="match status" value="1"/>
</dbReference>
<evidence type="ECO:0000256" key="1">
    <source>
        <dbReference type="ARBA" id="ARBA00022723"/>
    </source>
</evidence>
<dbReference type="OrthoDB" id="4062651at2759"/>
<feature type="region of interest" description="Disordered" evidence="6">
    <location>
        <begin position="518"/>
        <end position="537"/>
    </location>
</feature>
<dbReference type="PANTHER" id="PTHR44329:SF298">
    <property type="entry name" value="MIXED LINEAGE KINASE DOMAIN-LIKE PROTEIN"/>
    <property type="match status" value="1"/>
</dbReference>
<dbReference type="GO" id="GO:0004674">
    <property type="term" value="F:protein serine/threonine kinase activity"/>
    <property type="evidence" value="ECO:0007669"/>
    <property type="project" value="TreeGrafter"/>
</dbReference>
<dbReference type="Gene3D" id="3.30.200.20">
    <property type="entry name" value="Phosphorylase Kinase, domain 1"/>
    <property type="match status" value="1"/>
</dbReference>
<dbReference type="InterPro" id="IPR051681">
    <property type="entry name" value="Ser/Thr_Kinases-Pseudokinases"/>
</dbReference>
<dbReference type="SUPFAM" id="SSF57889">
    <property type="entry name" value="Cysteine-rich domain"/>
    <property type="match status" value="1"/>
</dbReference>
<keyword evidence="4 5" id="KW-0067">ATP-binding</keyword>
<feature type="region of interest" description="Disordered" evidence="6">
    <location>
        <begin position="361"/>
        <end position="382"/>
    </location>
</feature>
<dbReference type="SMART" id="SM00220">
    <property type="entry name" value="S_TKc"/>
    <property type="match status" value="1"/>
</dbReference>
<keyword evidence="10" id="KW-1185">Reference proteome</keyword>
<feature type="domain" description="Phorbol-ester/DAG-type" evidence="8">
    <location>
        <begin position="655"/>
        <end position="706"/>
    </location>
</feature>
<keyword evidence="3" id="KW-0862">Zinc</keyword>
<dbReference type="PROSITE" id="PS50081">
    <property type="entry name" value="ZF_DAG_PE_2"/>
    <property type="match status" value="1"/>
</dbReference>
<dbReference type="EMBL" id="FMSP01000017">
    <property type="protein sequence ID" value="SCV73010.1"/>
    <property type="molecule type" value="Genomic_DNA"/>
</dbReference>
<organism evidence="9 10">
    <name type="scientific">Microbotryum intermedium</name>
    <dbReference type="NCBI Taxonomy" id="269621"/>
    <lineage>
        <taxon>Eukaryota</taxon>
        <taxon>Fungi</taxon>
        <taxon>Dikarya</taxon>
        <taxon>Basidiomycota</taxon>
        <taxon>Pucciniomycotina</taxon>
        <taxon>Microbotryomycetes</taxon>
        <taxon>Microbotryales</taxon>
        <taxon>Microbotryaceae</taxon>
        <taxon>Microbotryum</taxon>
    </lineage>
</organism>
<dbReference type="Gene3D" id="1.10.510.10">
    <property type="entry name" value="Transferase(Phosphotransferase) domain 1"/>
    <property type="match status" value="1"/>
</dbReference>
<dbReference type="Proteomes" id="UP000198372">
    <property type="component" value="Unassembled WGS sequence"/>
</dbReference>
<evidence type="ECO:0000256" key="3">
    <source>
        <dbReference type="ARBA" id="ARBA00022833"/>
    </source>
</evidence>
<feature type="compositionally biased region" description="Low complexity" evidence="6">
    <location>
        <begin position="714"/>
        <end position="724"/>
    </location>
</feature>
<dbReference type="Gene3D" id="3.30.60.20">
    <property type="match status" value="1"/>
</dbReference>
<dbReference type="STRING" id="269621.A0A238FGS9"/>
<dbReference type="InterPro" id="IPR017441">
    <property type="entry name" value="Protein_kinase_ATP_BS"/>
</dbReference>
<sequence length="774" mass="85223">MTTIERFDKILYEHLQPETDWTRLGRGSFGCVYKGEYLGLEVAIKEVLPSGEYDVDKYFRRECKIMAEARHPNIVQYLGLCLAPPDPPRYDGEASRQRILIISEYLPRGNLRQYIDDRSLPFPWRLRLSFAIDVARAVAYLHSRQCLHRDLKGENLLCTANERLKVCDFGFARLAAQNDEEMRRMSYCGTDGYMSPEILLGNELGLPTDIYSLGVIFIEILSRQLVSNEIFQRFMPTFGIDPLEVRERASIGHPPEFLDLALECIRLDTTCRPTALEVLDRLRRIETQVIAAEAEEMCKTPTIGGASGSLNVGSLSFSGTIKRGSMARLGARAKDSMSLDRPAGPPRLPSWDGQVKVLKAGTSSKISDSRPPEEQGVLGSSIIRDNAAKGVGIQHLEDGEDTSGGLDDVDLLDLADMRPGGPHHRSGAGLGLDGDDLYTGSDFDRQWKSQGGSSMLSHDRRHAEWSTLTVKAPMKLTAQRNGRVRSSTTSSSLESLPASWLAQHRKQVDLGPLATQRVEDGEGSVMSSRSDGRASEIANQWTEPGDSTEAMAAPQPMREETQDEAPCESFYSTIQGHAKDFASARSSSDVTWTSSSLILVAQPHRFSLVKPGFQKLLASLLMYGQSPAIIIEPSKPTKLLSFSSSSKTKYLKLNTANLTTSPAMSEDKCAYCEKGFGAFGWRAYLECDDCGVKCHIKCSDEMDPDCRQQQVQNPASPSSTSCPISPTPRTPLWPLNGNSKGKPSERERSQASKLVKKRTGSNGLGGMSCTRAVS</sequence>
<feature type="domain" description="Protein kinase" evidence="7">
    <location>
        <begin position="18"/>
        <end position="285"/>
    </location>
</feature>
<dbReference type="InterPro" id="IPR011009">
    <property type="entry name" value="Kinase-like_dom_sf"/>
</dbReference>
<reference evidence="10" key="1">
    <citation type="submission" date="2016-09" db="EMBL/GenBank/DDBJ databases">
        <authorList>
            <person name="Jeantristanb JTB J.-T."/>
            <person name="Ricardo R."/>
        </authorList>
    </citation>
    <scope>NUCLEOTIDE SEQUENCE [LARGE SCALE GENOMIC DNA]</scope>
</reference>
<dbReference type="InterPro" id="IPR008271">
    <property type="entry name" value="Ser/Thr_kinase_AS"/>
</dbReference>
<evidence type="ECO:0000256" key="6">
    <source>
        <dbReference type="SAM" id="MobiDB-lite"/>
    </source>
</evidence>
<dbReference type="Pfam" id="PF00130">
    <property type="entry name" value="C1_1"/>
    <property type="match status" value="1"/>
</dbReference>
<dbReference type="CDD" id="cd13999">
    <property type="entry name" value="STKc_MAP3K-like"/>
    <property type="match status" value="1"/>
</dbReference>
<keyword evidence="1" id="KW-0479">Metal-binding</keyword>
<evidence type="ECO:0000256" key="5">
    <source>
        <dbReference type="PROSITE-ProRule" id="PRU10141"/>
    </source>
</evidence>
<dbReference type="GO" id="GO:0005524">
    <property type="term" value="F:ATP binding"/>
    <property type="evidence" value="ECO:0007669"/>
    <property type="project" value="UniProtKB-UniRule"/>
</dbReference>
<dbReference type="GO" id="GO:0046872">
    <property type="term" value="F:metal ion binding"/>
    <property type="evidence" value="ECO:0007669"/>
    <property type="project" value="UniProtKB-KW"/>
</dbReference>
<evidence type="ECO:0000259" key="7">
    <source>
        <dbReference type="PROSITE" id="PS50011"/>
    </source>
</evidence>
<evidence type="ECO:0000256" key="4">
    <source>
        <dbReference type="ARBA" id="ARBA00022840"/>
    </source>
</evidence>
<feature type="region of interest" description="Disordered" evidence="6">
    <location>
        <begin position="707"/>
        <end position="774"/>
    </location>
</feature>
<proteinExistence type="predicted"/>
<dbReference type="AlphaFoldDB" id="A0A238FGS9"/>
<gene>
    <name evidence="9" type="ORF">BQ2448_6935</name>
</gene>
<evidence type="ECO:0000313" key="9">
    <source>
        <dbReference type="EMBL" id="SCV73010.1"/>
    </source>
</evidence>
<dbReference type="InterPro" id="IPR046349">
    <property type="entry name" value="C1-like_sf"/>
</dbReference>
<dbReference type="CDD" id="cd00029">
    <property type="entry name" value="C1"/>
    <property type="match status" value="1"/>
</dbReference>
<dbReference type="InterPro" id="IPR002219">
    <property type="entry name" value="PKC_DAG/PE"/>
</dbReference>
<evidence type="ECO:0000256" key="2">
    <source>
        <dbReference type="ARBA" id="ARBA00022741"/>
    </source>
</evidence>
<dbReference type="PROSITE" id="PS50011">
    <property type="entry name" value="PROTEIN_KINASE_DOM"/>
    <property type="match status" value="1"/>
</dbReference>
<feature type="binding site" evidence="5">
    <location>
        <position position="45"/>
    </location>
    <ligand>
        <name>ATP</name>
        <dbReference type="ChEBI" id="CHEBI:30616"/>
    </ligand>
</feature>
<accession>A0A238FGS9</accession>
<dbReference type="InterPro" id="IPR000719">
    <property type="entry name" value="Prot_kinase_dom"/>
</dbReference>
<dbReference type="PROSITE" id="PS00108">
    <property type="entry name" value="PROTEIN_KINASE_ST"/>
    <property type="match status" value="1"/>
</dbReference>
<name>A0A238FGS9_9BASI</name>
<dbReference type="SUPFAM" id="SSF56112">
    <property type="entry name" value="Protein kinase-like (PK-like)"/>
    <property type="match status" value="1"/>
</dbReference>
<protein>
    <submittedName>
        <fullName evidence="9">BQ2448_6935 protein</fullName>
    </submittedName>
</protein>